<feature type="region of interest" description="Disordered" evidence="2">
    <location>
        <begin position="1"/>
        <end position="103"/>
    </location>
</feature>
<dbReference type="EMBL" id="MCGT01000028">
    <property type="protein sequence ID" value="ORX48802.1"/>
    <property type="molecule type" value="Genomic_DNA"/>
</dbReference>
<feature type="compositionally biased region" description="Polar residues" evidence="2">
    <location>
        <begin position="62"/>
        <end position="79"/>
    </location>
</feature>
<feature type="region of interest" description="Disordered" evidence="2">
    <location>
        <begin position="198"/>
        <end position="220"/>
    </location>
</feature>
<evidence type="ECO:0000256" key="1">
    <source>
        <dbReference type="SAM" id="Coils"/>
    </source>
</evidence>
<feature type="region of interest" description="Disordered" evidence="2">
    <location>
        <begin position="257"/>
        <end position="279"/>
    </location>
</feature>
<gene>
    <name evidence="3" type="ORF">DM01DRAFT_1338459</name>
</gene>
<sequence>MSQSTSRKFSSKLRARALRMQSSDLRSATAIAAPVLKDSPAQSITPSRPRRLLSKRKRVSTPMISTLENEPSKQDAPSNSDDDSDQEALDQDDYHPSSNSDDDVAEQLHLPRHQRQKQQQQIQQQQQQIQQQQLLLQQQQQRKRRKLRAHHTFVPVDSLNVADDLDLLHADPATVQENSSRLLSQQPKPTVVELKNALPSPNRDVSQSQTSPPSPVPVHRKKELLQRLSSKHTSQEDLDLSQLLFVPENVDTLLAQPVSHKKLQQSHSDDTDGDDDDMAYQYDFSSLTDVQQPAVPNPVQQDSPSIPAETPLSRGWFSWLGGLFSRN</sequence>
<organism evidence="3 4">
    <name type="scientific">Hesseltinella vesiculosa</name>
    <dbReference type="NCBI Taxonomy" id="101127"/>
    <lineage>
        <taxon>Eukaryota</taxon>
        <taxon>Fungi</taxon>
        <taxon>Fungi incertae sedis</taxon>
        <taxon>Mucoromycota</taxon>
        <taxon>Mucoromycotina</taxon>
        <taxon>Mucoromycetes</taxon>
        <taxon>Mucorales</taxon>
        <taxon>Cunninghamellaceae</taxon>
        <taxon>Hesseltinella</taxon>
    </lineage>
</organism>
<feature type="compositionally biased region" description="Acidic residues" evidence="2">
    <location>
        <begin position="80"/>
        <end position="91"/>
    </location>
</feature>
<feature type="coiled-coil region" evidence="1">
    <location>
        <begin position="115"/>
        <end position="142"/>
    </location>
</feature>
<reference evidence="3 4" key="1">
    <citation type="submission" date="2016-07" db="EMBL/GenBank/DDBJ databases">
        <title>Pervasive Adenine N6-methylation of Active Genes in Fungi.</title>
        <authorList>
            <consortium name="DOE Joint Genome Institute"/>
            <person name="Mondo S.J."/>
            <person name="Dannebaum R.O."/>
            <person name="Kuo R.C."/>
            <person name="Labutti K."/>
            <person name="Haridas S."/>
            <person name="Kuo A."/>
            <person name="Salamov A."/>
            <person name="Ahrendt S.R."/>
            <person name="Lipzen A."/>
            <person name="Sullivan W."/>
            <person name="Andreopoulos W.B."/>
            <person name="Clum A."/>
            <person name="Lindquist E."/>
            <person name="Daum C."/>
            <person name="Ramamoorthy G.K."/>
            <person name="Gryganskyi A."/>
            <person name="Culley D."/>
            <person name="Magnuson J.K."/>
            <person name="James T.Y."/>
            <person name="O'Malley M.A."/>
            <person name="Stajich J.E."/>
            <person name="Spatafora J.W."/>
            <person name="Visel A."/>
            <person name="Grigoriev I.V."/>
        </authorList>
    </citation>
    <scope>NUCLEOTIDE SEQUENCE [LARGE SCALE GENOMIC DNA]</scope>
    <source>
        <strain evidence="3 4">NRRL 3301</strain>
    </source>
</reference>
<accession>A0A1X2GA26</accession>
<dbReference type="Proteomes" id="UP000242146">
    <property type="component" value="Unassembled WGS sequence"/>
</dbReference>
<keyword evidence="4" id="KW-1185">Reference proteome</keyword>
<keyword evidence="1" id="KW-0175">Coiled coil</keyword>
<evidence type="ECO:0000256" key="2">
    <source>
        <dbReference type="SAM" id="MobiDB-lite"/>
    </source>
</evidence>
<evidence type="ECO:0000313" key="4">
    <source>
        <dbReference type="Proteomes" id="UP000242146"/>
    </source>
</evidence>
<evidence type="ECO:0000313" key="3">
    <source>
        <dbReference type="EMBL" id="ORX48802.1"/>
    </source>
</evidence>
<dbReference type="AlphaFoldDB" id="A0A1X2GA26"/>
<feature type="compositionally biased region" description="Basic residues" evidence="2">
    <location>
        <begin position="48"/>
        <end position="59"/>
    </location>
</feature>
<name>A0A1X2GA26_9FUNG</name>
<protein>
    <submittedName>
        <fullName evidence="3">Uncharacterized protein</fullName>
    </submittedName>
</protein>
<proteinExistence type="predicted"/>
<comment type="caution">
    <text evidence="3">The sequence shown here is derived from an EMBL/GenBank/DDBJ whole genome shotgun (WGS) entry which is preliminary data.</text>
</comment>
<dbReference type="OrthoDB" id="10669155at2759"/>